<dbReference type="Gene3D" id="3.20.80.10">
    <property type="entry name" value="Regulatory factor, effector binding domain"/>
    <property type="match status" value="1"/>
</dbReference>
<keyword evidence="1" id="KW-0805">Transcription regulation</keyword>
<dbReference type="Pfam" id="PF14526">
    <property type="entry name" value="Cass2"/>
    <property type="match status" value="1"/>
</dbReference>
<dbReference type="InterPro" id="IPR018062">
    <property type="entry name" value="HTH_AraC-typ_CS"/>
</dbReference>
<dbReference type="AlphaFoldDB" id="A0A3B0WHU9"/>
<dbReference type="GO" id="GO:0043565">
    <property type="term" value="F:sequence-specific DNA binding"/>
    <property type="evidence" value="ECO:0007669"/>
    <property type="project" value="InterPro"/>
</dbReference>
<evidence type="ECO:0000256" key="1">
    <source>
        <dbReference type="ARBA" id="ARBA00023015"/>
    </source>
</evidence>
<feature type="domain" description="HTH araC/xylS-type" evidence="4">
    <location>
        <begin position="11"/>
        <end position="109"/>
    </location>
</feature>
<dbReference type="Gene3D" id="1.10.10.60">
    <property type="entry name" value="Homeodomain-like"/>
    <property type="match status" value="2"/>
</dbReference>
<dbReference type="InterPro" id="IPR010499">
    <property type="entry name" value="AraC_E-bd"/>
</dbReference>
<protein>
    <recommendedName>
        <fullName evidence="4">HTH araC/xylS-type domain-containing protein</fullName>
    </recommendedName>
</protein>
<dbReference type="GO" id="GO:0003700">
    <property type="term" value="F:DNA-binding transcription factor activity"/>
    <property type="evidence" value="ECO:0007669"/>
    <property type="project" value="InterPro"/>
</dbReference>
<proteinExistence type="predicted"/>
<dbReference type="PANTHER" id="PTHR47504:SF5">
    <property type="entry name" value="RIGHT ORIGIN-BINDING PROTEIN"/>
    <property type="match status" value="1"/>
</dbReference>
<dbReference type="SUPFAM" id="SSF46689">
    <property type="entry name" value="Homeodomain-like"/>
    <property type="match status" value="2"/>
</dbReference>
<dbReference type="SUPFAM" id="SSF55136">
    <property type="entry name" value="Probable bacterial effector-binding domain"/>
    <property type="match status" value="1"/>
</dbReference>
<name>A0A3B0WHU9_9ZZZZ</name>
<organism evidence="5">
    <name type="scientific">hydrothermal vent metagenome</name>
    <dbReference type="NCBI Taxonomy" id="652676"/>
    <lineage>
        <taxon>unclassified sequences</taxon>
        <taxon>metagenomes</taxon>
        <taxon>ecological metagenomes</taxon>
    </lineage>
</organism>
<dbReference type="InterPro" id="IPR009057">
    <property type="entry name" value="Homeodomain-like_sf"/>
</dbReference>
<dbReference type="Pfam" id="PF12833">
    <property type="entry name" value="HTH_18"/>
    <property type="match status" value="1"/>
</dbReference>
<dbReference type="SMART" id="SM00871">
    <property type="entry name" value="AraC_E_bind"/>
    <property type="match status" value="1"/>
</dbReference>
<evidence type="ECO:0000259" key="4">
    <source>
        <dbReference type="PROSITE" id="PS01124"/>
    </source>
</evidence>
<dbReference type="InterPro" id="IPR018060">
    <property type="entry name" value="HTH_AraC"/>
</dbReference>
<dbReference type="PROSITE" id="PS01124">
    <property type="entry name" value="HTH_ARAC_FAMILY_2"/>
    <property type="match status" value="1"/>
</dbReference>
<evidence type="ECO:0000256" key="2">
    <source>
        <dbReference type="ARBA" id="ARBA00023125"/>
    </source>
</evidence>
<dbReference type="PROSITE" id="PS00041">
    <property type="entry name" value="HTH_ARAC_FAMILY_1"/>
    <property type="match status" value="1"/>
</dbReference>
<accession>A0A3B0WHU9</accession>
<dbReference type="SMART" id="SM00342">
    <property type="entry name" value="HTH_ARAC"/>
    <property type="match status" value="1"/>
</dbReference>
<dbReference type="InterPro" id="IPR020449">
    <property type="entry name" value="Tscrpt_reg_AraC-type_HTH"/>
</dbReference>
<dbReference type="PANTHER" id="PTHR47504">
    <property type="entry name" value="RIGHT ORIGIN-BINDING PROTEIN"/>
    <property type="match status" value="1"/>
</dbReference>
<dbReference type="InterPro" id="IPR029441">
    <property type="entry name" value="Cass2"/>
</dbReference>
<keyword evidence="3" id="KW-0804">Transcription</keyword>
<evidence type="ECO:0000256" key="3">
    <source>
        <dbReference type="ARBA" id="ARBA00023163"/>
    </source>
</evidence>
<gene>
    <name evidence="5" type="ORF">MNBD_GAMMA04-2153</name>
</gene>
<dbReference type="PRINTS" id="PR00032">
    <property type="entry name" value="HTHARAC"/>
</dbReference>
<dbReference type="InterPro" id="IPR011256">
    <property type="entry name" value="Reg_factor_effector_dom_sf"/>
</dbReference>
<dbReference type="EMBL" id="UOFB01000018">
    <property type="protein sequence ID" value="VAW44066.1"/>
    <property type="molecule type" value="Genomic_DNA"/>
</dbReference>
<reference evidence="5" key="1">
    <citation type="submission" date="2018-06" db="EMBL/GenBank/DDBJ databases">
        <authorList>
            <person name="Zhirakovskaya E."/>
        </authorList>
    </citation>
    <scope>NUCLEOTIDE SEQUENCE</scope>
</reference>
<keyword evidence="2" id="KW-0238">DNA-binding</keyword>
<dbReference type="InterPro" id="IPR050959">
    <property type="entry name" value="MarA-like"/>
</dbReference>
<evidence type="ECO:0000313" key="5">
    <source>
        <dbReference type="EMBL" id="VAW44066.1"/>
    </source>
</evidence>
<sequence length="292" mass="33665">MEKVNYIKNVQLGIDYIESNLDFDIALSKVAKEAGLSQWHFQRIFKALTNETLKTYIRSRRLANSLDKLLTTKFKIIDIAVSAGYESQESFTRAFKASFNMTPNEYRKLSDKSLFLKKLEFDSEYLKHINQNISLEPEIINQKPMHLIGLKTAFYSVDSEKNNIGKKLPPLWDTFLGRMGEIENAISGICYGVIRQIKDNTDQLEYYAAVEVDEIKLVPKNMARIDIPASNYAKFTHRGEVKSIDNTVNYIYSSWLLKSGRHHTSGSDLEIYDHEYDPVSENSVMYYAIPIE</sequence>